<evidence type="ECO:0000313" key="2">
    <source>
        <dbReference type="EMBL" id="KKK76362.1"/>
    </source>
</evidence>
<name>A0A0F8Y4P7_9ZZZZ</name>
<organism evidence="2">
    <name type="scientific">marine sediment metagenome</name>
    <dbReference type="NCBI Taxonomy" id="412755"/>
    <lineage>
        <taxon>unclassified sequences</taxon>
        <taxon>metagenomes</taxon>
        <taxon>ecological metagenomes</taxon>
    </lineage>
</organism>
<evidence type="ECO:0000256" key="1">
    <source>
        <dbReference type="SAM" id="MobiDB-lite"/>
    </source>
</evidence>
<accession>A0A0F8Y4P7</accession>
<comment type="caution">
    <text evidence="2">The sequence shown here is derived from an EMBL/GenBank/DDBJ whole genome shotgun (WGS) entry which is preliminary data.</text>
</comment>
<feature type="region of interest" description="Disordered" evidence="1">
    <location>
        <begin position="1"/>
        <end position="21"/>
    </location>
</feature>
<proteinExistence type="predicted"/>
<sequence>MPADKDEGKEPEEATAEKCTEQAKSPCGCGCIMPPLEKK</sequence>
<reference evidence="2" key="1">
    <citation type="journal article" date="2015" name="Nature">
        <title>Complex archaea that bridge the gap between prokaryotes and eukaryotes.</title>
        <authorList>
            <person name="Spang A."/>
            <person name="Saw J.H."/>
            <person name="Jorgensen S.L."/>
            <person name="Zaremba-Niedzwiedzka K."/>
            <person name="Martijn J."/>
            <person name="Lind A.E."/>
            <person name="van Eijk R."/>
            <person name="Schleper C."/>
            <person name="Guy L."/>
            <person name="Ettema T.J."/>
        </authorList>
    </citation>
    <scope>NUCLEOTIDE SEQUENCE</scope>
</reference>
<gene>
    <name evidence="2" type="ORF">LCGC14_2864450</name>
</gene>
<dbReference type="AlphaFoldDB" id="A0A0F8Y4P7"/>
<dbReference type="EMBL" id="LAZR01055440">
    <property type="protein sequence ID" value="KKK76362.1"/>
    <property type="molecule type" value="Genomic_DNA"/>
</dbReference>
<protein>
    <submittedName>
        <fullName evidence="2">Uncharacterized protein</fullName>
    </submittedName>
</protein>